<dbReference type="PROSITE" id="PS51257">
    <property type="entry name" value="PROKAR_LIPOPROTEIN"/>
    <property type="match status" value="1"/>
</dbReference>
<evidence type="ECO:0000313" key="1">
    <source>
        <dbReference type="EMBL" id="MBB6325006.1"/>
    </source>
</evidence>
<dbReference type="AlphaFoldDB" id="A0A841ML85"/>
<comment type="caution">
    <text evidence="1">The sequence shown here is derived from an EMBL/GenBank/DDBJ whole genome shotgun (WGS) entry which is preliminary data.</text>
</comment>
<evidence type="ECO:0000313" key="2">
    <source>
        <dbReference type="Proteomes" id="UP000588604"/>
    </source>
</evidence>
<dbReference type="SUPFAM" id="SSF50998">
    <property type="entry name" value="Quinoprotein alcohol dehydrogenase-like"/>
    <property type="match status" value="1"/>
</dbReference>
<sequence>MNKFKAGFLIILLFGSLTYGCTEKRVKSVKQDGFGLIVTDSLQIDYLGDLWIQDYDSSSQQYLAWGDGDREVLILDERGEISFTFNFPTDGPDALPGWINPIGLNNDGIELMAVPNGFYRYDFQGNRVWSFKMPSEYFYVNGIKGDPFYSLGKDMAFLRPEKGEMDWDEGLSDLFKKIYQSPILEVLDTVSQTSRYTMSFPPNSIYSDGDFHFWTFPTVSKSGKEWILYFRNELKFWVYEEEEGEVLFKKEVDLQVADAVAEIGVSFEKAKEYNELTAYDFPGSIQEVYRGRDKLLVIYHKGVSKDLARQFDRNSPDGRREIERLKRKYLAVFDLDFTLLQNDIPVPEGLIFTTVLTKNEEILVLKHQDFFGTEEDQVVYYKLKVVEE</sequence>
<protein>
    <recommendedName>
        <fullName evidence="3">DUF4221 domain-containing protein</fullName>
    </recommendedName>
</protein>
<dbReference type="InterPro" id="IPR011047">
    <property type="entry name" value="Quinoprotein_ADH-like_sf"/>
</dbReference>
<accession>A0A841ML85</accession>
<dbReference type="EMBL" id="JACIJO010000001">
    <property type="protein sequence ID" value="MBB6325006.1"/>
    <property type="molecule type" value="Genomic_DNA"/>
</dbReference>
<keyword evidence="2" id="KW-1185">Reference proteome</keyword>
<gene>
    <name evidence="1" type="ORF">FHS59_000621</name>
</gene>
<proteinExistence type="predicted"/>
<name>A0A841ML85_9BACT</name>
<dbReference type="Proteomes" id="UP000588604">
    <property type="component" value="Unassembled WGS sequence"/>
</dbReference>
<organism evidence="1 2">
    <name type="scientific">Algoriphagus iocasae</name>
    <dbReference type="NCBI Taxonomy" id="1836499"/>
    <lineage>
        <taxon>Bacteria</taxon>
        <taxon>Pseudomonadati</taxon>
        <taxon>Bacteroidota</taxon>
        <taxon>Cytophagia</taxon>
        <taxon>Cytophagales</taxon>
        <taxon>Cyclobacteriaceae</taxon>
        <taxon>Algoriphagus</taxon>
    </lineage>
</organism>
<evidence type="ECO:0008006" key="3">
    <source>
        <dbReference type="Google" id="ProtNLM"/>
    </source>
</evidence>
<reference evidence="1 2" key="1">
    <citation type="submission" date="2020-08" db="EMBL/GenBank/DDBJ databases">
        <title>Genomic Encyclopedia of Type Strains, Phase IV (KMG-IV): sequencing the most valuable type-strain genomes for metagenomic binning, comparative biology and taxonomic classification.</title>
        <authorList>
            <person name="Goeker M."/>
        </authorList>
    </citation>
    <scope>NUCLEOTIDE SEQUENCE [LARGE SCALE GENOMIC DNA]</scope>
    <source>
        <strain evidence="1 2">DSM 102044</strain>
    </source>
</reference>
<dbReference type="RefSeq" id="WP_184492947.1">
    <property type="nucleotide sequence ID" value="NZ_JACIJO010000001.1"/>
</dbReference>